<organism evidence="1">
    <name type="scientific">marine sediment metagenome</name>
    <dbReference type="NCBI Taxonomy" id="412755"/>
    <lineage>
        <taxon>unclassified sequences</taxon>
        <taxon>metagenomes</taxon>
        <taxon>ecological metagenomes</taxon>
    </lineage>
</organism>
<proteinExistence type="predicted"/>
<dbReference type="PANTHER" id="PTHR47916:SF1">
    <property type="entry name" value="3-HYDROXY-5-PHOSPHONOOXYPENTANE-2,4-DIONE THIOLASE"/>
    <property type="match status" value="1"/>
</dbReference>
<dbReference type="InterPro" id="IPR041720">
    <property type="entry name" value="FbaB-like"/>
</dbReference>
<dbReference type="PANTHER" id="PTHR47916">
    <property type="entry name" value="FRUCTOSE-BISPHOSPHATE ALDOLASE CLASS 1"/>
    <property type="match status" value="1"/>
</dbReference>
<dbReference type="InterPro" id="IPR050456">
    <property type="entry name" value="DeoC/FbaB_aldolase"/>
</dbReference>
<sequence length="203" mass="21814">AHRRYGPDIGLILHLSGSTSLSPKSNYKVLVNNVLDAVKLGADGVSLHINIGTKADPEMLEILGVVSRECREFGMPLLAMMYPRGENIENENDVEVVKIAVRVAAELGADIVKTNWTGDPDSFSEVVEGCMAPVIIAGGVKAGIKELLETTKQSIDVGGAGVAYGRNVFQADNPTKVVKALYLIVHKNYEVEEAIKETNIKGL</sequence>
<protein>
    <recommendedName>
        <fullName evidence="2">Fructose-bisphosphate aldolase</fullName>
    </recommendedName>
</protein>
<dbReference type="Gene3D" id="3.20.20.70">
    <property type="entry name" value="Aldolase class I"/>
    <property type="match status" value="1"/>
</dbReference>
<dbReference type="NCBIfam" id="NF005556">
    <property type="entry name" value="PRK07226.1"/>
    <property type="match status" value="1"/>
</dbReference>
<dbReference type="CDD" id="cd00958">
    <property type="entry name" value="DhnA"/>
    <property type="match status" value="1"/>
</dbReference>
<dbReference type="SUPFAM" id="SSF51569">
    <property type="entry name" value="Aldolase"/>
    <property type="match status" value="1"/>
</dbReference>
<dbReference type="EMBL" id="BARW01028513">
    <property type="protein sequence ID" value="GAJ13743.1"/>
    <property type="molecule type" value="Genomic_DNA"/>
</dbReference>
<name>X1U852_9ZZZZ</name>
<dbReference type="InterPro" id="IPR013785">
    <property type="entry name" value="Aldolase_TIM"/>
</dbReference>
<dbReference type="Pfam" id="PF01791">
    <property type="entry name" value="DeoC"/>
    <property type="match status" value="1"/>
</dbReference>
<dbReference type="SMART" id="SM01133">
    <property type="entry name" value="DeoC"/>
    <property type="match status" value="1"/>
</dbReference>
<dbReference type="InterPro" id="IPR002915">
    <property type="entry name" value="DeoC/FbaB/LacD_aldolase"/>
</dbReference>
<evidence type="ECO:0000313" key="1">
    <source>
        <dbReference type="EMBL" id="GAJ13743.1"/>
    </source>
</evidence>
<dbReference type="AlphaFoldDB" id="X1U852"/>
<accession>X1U852</accession>
<gene>
    <name evidence="1" type="ORF">S12H4_46021</name>
</gene>
<feature type="non-terminal residue" evidence="1">
    <location>
        <position position="1"/>
    </location>
</feature>
<reference evidence="1" key="1">
    <citation type="journal article" date="2014" name="Front. Microbiol.">
        <title>High frequency of phylogenetically diverse reductive dehalogenase-homologous genes in deep subseafloor sedimentary metagenomes.</title>
        <authorList>
            <person name="Kawai M."/>
            <person name="Futagami T."/>
            <person name="Toyoda A."/>
            <person name="Takaki Y."/>
            <person name="Nishi S."/>
            <person name="Hori S."/>
            <person name="Arai W."/>
            <person name="Tsubouchi T."/>
            <person name="Morono Y."/>
            <person name="Uchiyama I."/>
            <person name="Ito T."/>
            <person name="Fujiyama A."/>
            <person name="Inagaki F."/>
            <person name="Takami H."/>
        </authorList>
    </citation>
    <scope>NUCLEOTIDE SEQUENCE</scope>
    <source>
        <strain evidence="1">Expedition CK06-06</strain>
    </source>
</reference>
<comment type="caution">
    <text evidence="1">The sequence shown here is derived from an EMBL/GenBank/DDBJ whole genome shotgun (WGS) entry which is preliminary data.</text>
</comment>
<evidence type="ECO:0008006" key="2">
    <source>
        <dbReference type="Google" id="ProtNLM"/>
    </source>
</evidence>
<dbReference type="GO" id="GO:0004332">
    <property type="term" value="F:fructose-bisphosphate aldolase activity"/>
    <property type="evidence" value="ECO:0007669"/>
    <property type="project" value="InterPro"/>
</dbReference>